<evidence type="ECO:0000313" key="2">
    <source>
        <dbReference type="EMBL" id="PMR80146.1"/>
    </source>
</evidence>
<dbReference type="PROSITE" id="PS50035">
    <property type="entry name" value="PLD"/>
    <property type="match status" value="2"/>
</dbReference>
<organism evidence="2 3">
    <name type="scientific">Halomonas urumqiensis</name>
    <dbReference type="NCBI Taxonomy" id="1684789"/>
    <lineage>
        <taxon>Bacteria</taxon>
        <taxon>Pseudomonadati</taxon>
        <taxon>Pseudomonadota</taxon>
        <taxon>Gammaproteobacteria</taxon>
        <taxon>Oceanospirillales</taxon>
        <taxon>Halomonadaceae</taxon>
        <taxon>Halomonas</taxon>
    </lineage>
</organism>
<dbReference type="OrthoDB" id="9814092at2"/>
<gene>
    <name evidence="2" type="ORF">C1H70_09845</name>
</gene>
<evidence type="ECO:0000259" key="1">
    <source>
        <dbReference type="PROSITE" id="PS50035"/>
    </source>
</evidence>
<dbReference type="InterPro" id="IPR001736">
    <property type="entry name" value="PLipase_D/transphosphatidylase"/>
</dbReference>
<dbReference type="Pfam" id="PF13091">
    <property type="entry name" value="PLDc_2"/>
    <property type="match status" value="2"/>
</dbReference>
<reference evidence="2 3" key="1">
    <citation type="submission" date="2018-01" db="EMBL/GenBank/DDBJ databases">
        <title>Halomonas endophytica sp. nov., isolated from storage liquid in the stems of Populus euphratica.</title>
        <authorList>
            <person name="Chen C."/>
        </authorList>
    </citation>
    <scope>NUCLEOTIDE SEQUENCE [LARGE SCALE GENOMIC DNA]</scope>
    <source>
        <strain evidence="2 3">BZ-SZ-XJ27</strain>
    </source>
</reference>
<accession>A0A2N7UI69</accession>
<dbReference type="CDD" id="cd09113">
    <property type="entry name" value="PLDc_ymdC_like_2"/>
    <property type="match status" value="1"/>
</dbReference>
<dbReference type="SUPFAM" id="SSF56024">
    <property type="entry name" value="Phospholipase D/nuclease"/>
    <property type="match status" value="2"/>
</dbReference>
<dbReference type="GO" id="GO:0030572">
    <property type="term" value="F:phosphatidyltransferase activity"/>
    <property type="evidence" value="ECO:0007669"/>
    <property type="project" value="UniProtKB-ARBA"/>
</dbReference>
<name>A0A2N7UI69_9GAMM</name>
<dbReference type="AlphaFoldDB" id="A0A2N7UI69"/>
<dbReference type="InterPro" id="IPR025202">
    <property type="entry name" value="PLD-like_dom"/>
</dbReference>
<proteinExistence type="predicted"/>
<feature type="domain" description="PLD phosphodiesterase" evidence="1">
    <location>
        <begin position="391"/>
        <end position="418"/>
    </location>
</feature>
<comment type="caution">
    <text evidence="2">The sequence shown here is derived from an EMBL/GenBank/DDBJ whole genome shotgun (WGS) entry which is preliminary data.</text>
</comment>
<dbReference type="GO" id="GO:0032049">
    <property type="term" value="P:cardiolipin biosynthetic process"/>
    <property type="evidence" value="ECO:0007669"/>
    <property type="project" value="UniProtKB-ARBA"/>
</dbReference>
<protein>
    <submittedName>
        <fullName evidence="2">Phospholipase D family protein</fullName>
    </submittedName>
</protein>
<evidence type="ECO:0000313" key="3">
    <source>
        <dbReference type="Proteomes" id="UP000235547"/>
    </source>
</evidence>
<dbReference type="CDD" id="cd09111">
    <property type="entry name" value="PLDc_ymdC_like_1"/>
    <property type="match status" value="1"/>
</dbReference>
<dbReference type="Gene3D" id="3.30.870.10">
    <property type="entry name" value="Endonuclease Chain A"/>
    <property type="match status" value="2"/>
</dbReference>
<dbReference type="SMART" id="SM00155">
    <property type="entry name" value="PLDc"/>
    <property type="match status" value="2"/>
</dbReference>
<keyword evidence="3" id="KW-1185">Reference proteome</keyword>
<dbReference type="PANTHER" id="PTHR21248">
    <property type="entry name" value="CARDIOLIPIN SYNTHASE"/>
    <property type="match status" value="1"/>
</dbReference>
<dbReference type="EMBL" id="PNRG01000021">
    <property type="protein sequence ID" value="PMR80146.1"/>
    <property type="molecule type" value="Genomic_DNA"/>
</dbReference>
<dbReference type="PANTHER" id="PTHR21248:SF12">
    <property type="entry name" value="CARDIOLIPIN SYNTHASE C"/>
    <property type="match status" value="1"/>
</dbReference>
<dbReference type="Proteomes" id="UP000235547">
    <property type="component" value="Unassembled WGS sequence"/>
</dbReference>
<feature type="domain" description="PLD phosphodiesterase" evidence="1">
    <location>
        <begin position="152"/>
        <end position="179"/>
    </location>
</feature>
<sequence>MTGCSATPVSREHRVALAPWEVADTRLGQWVAEQAAPQEDTSAFALLADGRDAFAVRALLTARAERRLDIQTYLMGDGLTTRILLHQVLLAADRGVEVRLLLDDIGAIGQGRRLASLDSHPNIEVRVFHPLPIGRSHLVARVLATASVFNRHHRRMHNKLWIADNALAIVGGRNLGDEYYNASEPRNFADLDMLTLGDVVTPLSRSFDLYWNHGLAQPVGRFHRAAADAWQVLRDELAARLDDEEKTDYFAALRERRDERDRNRLVDDLRWGEAEAFWDPPGKPGYHHTPALDDTMAGQLWRRTTPSEKLSLVSAYFVPTEAGSQWLQSLARSDVDIRVVTNSLEATDVPMAHGAYMPHREALLESGVELFELRVRHDNPDEVAIGVPGTSASALHIKALGIDDDMVFVGSPNADPRSVWWNSEVGVLAISEGLAADFEALVKEGAQPTVSYSVELDAEGKLAWLTREDGAPVKLEREPGNAWRRLNAWLSRVLGLERWL</sequence>